<name>A0A932GQQ8_UNCTE</name>
<evidence type="ECO:0000313" key="2">
    <source>
        <dbReference type="Proteomes" id="UP000741360"/>
    </source>
</evidence>
<feature type="non-terminal residue" evidence="1">
    <location>
        <position position="1"/>
    </location>
</feature>
<dbReference type="GO" id="GO:0032259">
    <property type="term" value="P:methylation"/>
    <property type="evidence" value="ECO:0007669"/>
    <property type="project" value="UniProtKB-KW"/>
</dbReference>
<dbReference type="EMBL" id="JACPSX010000197">
    <property type="protein sequence ID" value="MBI3015419.1"/>
    <property type="molecule type" value="Genomic_DNA"/>
</dbReference>
<dbReference type="Gene3D" id="3.40.50.150">
    <property type="entry name" value="Vaccinia Virus protein VP39"/>
    <property type="match status" value="1"/>
</dbReference>
<keyword evidence="1" id="KW-0489">Methyltransferase</keyword>
<proteinExistence type="predicted"/>
<protein>
    <submittedName>
        <fullName evidence="1">N-6 DNA methylase</fullName>
    </submittedName>
</protein>
<dbReference type="InterPro" id="IPR029063">
    <property type="entry name" value="SAM-dependent_MTases_sf"/>
</dbReference>
<keyword evidence="1" id="KW-0808">Transferase</keyword>
<organism evidence="1 2">
    <name type="scientific">Tectimicrobiota bacterium</name>
    <dbReference type="NCBI Taxonomy" id="2528274"/>
    <lineage>
        <taxon>Bacteria</taxon>
        <taxon>Pseudomonadati</taxon>
        <taxon>Nitrospinota/Tectimicrobiota group</taxon>
        <taxon>Candidatus Tectimicrobiota</taxon>
    </lineage>
</organism>
<dbReference type="AlphaFoldDB" id="A0A932GQQ8"/>
<evidence type="ECO:0000313" key="1">
    <source>
        <dbReference type="EMBL" id="MBI3015419.1"/>
    </source>
</evidence>
<dbReference type="GO" id="GO:0008168">
    <property type="term" value="F:methyltransferase activity"/>
    <property type="evidence" value="ECO:0007669"/>
    <property type="project" value="UniProtKB-KW"/>
</dbReference>
<gene>
    <name evidence="1" type="ORF">HYY65_10245</name>
</gene>
<comment type="caution">
    <text evidence="1">The sequence shown here is derived from an EMBL/GenBank/DDBJ whole genome shotgun (WGS) entry which is preliminary data.</text>
</comment>
<sequence length="85" mass="9863">KKTPFTLDRFEEFFRLLPDRGGSERSWTVTRQEIEAKNYDLKAVNPNAKSNADTRTPEELLDLIETKRQEVAEALAVLRGMKERP</sequence>
<accession>A0A932GQQ8</accession>
<reference evidence="1" key="1">
    <citation type="submission" date="2020-07" db="EMBL/GenBank/DDBJ databases">
        <title>Huge and variable diversity of episymbiotic CPR bacteria and DPANN archaea in groundwater ecosystems.</title>
        <authorList>
            <person name="He C.Y."/>
            <person name="Keren R."/>
            <person name="Whittaker M."/>
            <person name="Farag I.F."/>
            <person name="Doudna J."/>
            <person name="Cate J.H.D."/>
            <person name="Banfield J.F."/>
        </authorList>
    </citation>
    <scope>NUCLEOTIDE SEQUENCE</scope>
    <source>
        <strain evidence="1">NC_groundwater_717_Ag_S-0.2um_59_8</strain>
    </source>
</reference>
<dbReference type="Proteomes" id="UP000741360">
    <property type="component" value="Unassembled WGS sequence"/>
</dbReference>